<keyword evidence="1" id="KW-0472">Membrane</keyword>
<accession>A0A1M7QQR4</accession>
<protein>
    <submittedName>
        <fullName evidence="2">Uncharacterized protein</fullName>
    </submittedName>
</protein>
<sequence>MIIYSDYYLRMLPPFLAVQTGQTATVLVLQYLLIDVFYRETSLNFHRYHFKNVIKLFELFYFLMQ</sequence>
<feature type="transmembrane region" description="Helical" evidence="1">
    <location>
        <begin position="20"/>
        <end position="38"/>
    </location>
</feature>
<dbReference type="Proteomes" id="UP000184513">
    <property type="component" value="Unassembled WGS sequence"/>
</dbReference>
<evidence type="ECO:0000313" key="2">
    <source>
        <dbReference type="EMBL" id="SHN33894.1"/>
    </source>
</evidence>
<evidence type="ECO:0000313" key="3">
    <source>
        <dbReference type="Proteomes" id="UP000184513"/>
    </source>
</evidence>
<dbReference type="AlphaFoldDB" id="A0A1M7QQR4"/>
<dbReference type="STRING" id="388280.SAMN04488057_12213"/>
<dbReference type="EMBL" id="FRCY01000022">
    <property type="protein sequence ID" value="SHN33894.1"/>
    <property type="molecule type" value="Genomic_DNA"/>
</dbReference>
<reference evidence="2 3" key="1">
    <citation type="submission" date="2016-11" db="EMBL/GenBank/DDBJ databases">
        <authorList>
            <person name="Jaros S."/>
            <person name="Januszkiewicz K."/>
            <person name="Wedrychowicz H."/>
        </authorList>
    </citation>
    <scope>NUCLEOTIDE SEQUENCE [LARGE SCALE GENOMIC DNA]</scope>
    <source>
        <strain evidence="2 3">CGMCC 1.6102</strain>
    </source>
</reference>
<keyword evidence="3" id="KW-1185">Reference proteome</keyword>
<name>A0A1M7QQR4_9BACT</name>
<evidence type="ECO:0000256" key="1">
    <source>
        <dbReference type="SAM" id="Phobius"/>
    </source>
</evidence>
<gene>
    <name evidence="2" type="ORF">SAMN04488057_12213</name>
</gene>
<proteinExistence type="predicted"/>
<keyword evidence="1" id="KW-1133">Transmembrane helix</keyword>
<keyword evidence="1" id="KW-0812">Transmembrane</keyword>
<organism evidence="2 3">
    <name type="scientific">Cyclobacterium lianum</name>
    <dbReference type="NCBI Taxonomy" id="388280"/>
    <lineage>
        <taxon>Bacteria</taxon>
        <taxon>Pseudomonadati</taxon>
        <taxon>Bacteroidota</taxon>
        <taxon>Cytophagia</taxon>
        <taxon>Cytophagales</taxon>
        <taxon>Cyclobacteriaceae</taxon>
        <taxon>Cyclobacterium</taxon>
    </lineage>
</organism>